<evidence type="ECO:0000313" key="1">
    <source>
        <dbReference type="EMBL" id="KAL0107499.1"/>
    </source>
</evidence>
<name>A0AAW2EUS6_9HYME</name>
<dbReference type="EMBL" id="JADYXP020000016">
    <property type="protein sequence ID" value="KAL0107499.1"/>
    <property type="molecule type" value="Genomic_DNA"/>
</dbReference>
<keyword evidence="2" id="KW-1185">Reference proteome</keyword>
<proteinExistence type="predicted"/>
<gene>
    <name evidence="1" type="ORF">PUN28_014664</name>
</gene>
<accession>A0AAW2EUS6</accession>
<dbReference type="Proteomes" id="UP001430953">
    <property type="component" value="Unassembled WGS sequence"/>
</dbReference>
<organism evidence="1 2">
    <name type="scientific">Cardiocondyla obscurior</name>
    <dbReference type="NCBI Taxonomy" id="286306"/>
    <lineage>
        <taxon>Eukaryota</taxon>
        <taxon>Metazoa</taxon>
        <taxon>Ecdysozoa</taxon>
        <taxon>Arthropoda</taxon>
        <taxon>Hexapoda</taxon>
        <taxon>Insecta</taxon>
        <taxon>Pterygota</taxon>
        <taxon>Neoptera</taxon>
        <taxon>Endopterygota</taxon>
        <taxon>Hymenoptera</taxon>
        <taxon>Apocrita</taxon>
        <taxon>Aculeata</taxon>
        <taxon>Formicoidea</taxon>
        <taxon>Formicidae</taxon>
        <taxon>Myrmicinae</taxon>
        <taxon>Cardiocondyla</taxon>
    </lineage>
</organism>
<sequence>MVVPACTAAPRYSESTAVNRRADNRAMAPAFPRRGGDGFLFPTFGTCGLNVGLRDHCPLGESG</sequence>
<protein>
    <submittedName>
        <fullName evidence="1">Uncharacterized protein</fullName>
    </submittedName>
</protein>
<comment type="caution">
    <text evidence="1">The sequence shown here is derived from an EMBL/GenBank/DDBJ whole genome shotgun (WGS) entry which is preliminary data.</text>
</comment>
<dbReference type="AlphaFoldDB" id="A0AAW2EUS6"/>
<reference evidence="1 2" key="1">
    <citation type="submission" date="2023-03" db="EMBL/GenBank/DDBJ databases">
        <title>High recombination rates correlate with genetic variation in Cardiocondyla obscurior ants.</title>
        <authorList>
            <person name="Errbii M."/>
        </authorList>
    </citation>
    <scope>NUCLEOTIDE SEQUENCE [LARGE SCALE GENOMIC DNA]</scope>
    <source>
        <strain evidence="1">Alpha-2009</strain>
        <tissue evidence="1">Whole body</tissue>
    </source>
</reference>
<evidence type="ECO:0000313" key="2">
    <source>
        <dbReference type="Proteomes" id="UP001430953"/>
    </source>
</evidence>